<feature type="active site" evidence="10">
    <location>
        <position position="28"/>
    </location>
</feature>
<reference evidence="16 17" key="1">
    <citation type="submission" date="2016-10" db="EMBL/GenBank/DDBJ databases">
        <authorList>
            <person name="de Groot N.N."/>
        </authorList>
    </citation>
    <scope>NUCLEOTIDE SEQUENCE [LARGE SCALE GENOMIC DNA]</scope>
    <source>
        <strain evidence="16 17">DSM 11443</strain>
    </source>
</reference>
<dbReference type="InterPro" id="IPR035965">
    <property type="entry name" value="PAS-like_dom_sf"/>
</dbReference>
<evidence type="ECO:0000256" key="10">
    <source>
        <dbReference type="PROSITE-ProRule" id="PRU00050"/>
    </source>
</evidence>
<dbReference type="Pfam" id="PF07536">
    <property type="entry name" value="HWE_HK"/>
    <property type="match status" value="1"/>
</dbReference>
<dbReference type="OrthoDB" id="9816309at2"/>
<dbReference type="GO" id="GO:0004673">
    <property type="term" value="F:protein histidine kinase activity"/>
    <property type="evidence" value="ECO:0007669"/>
    <property type="project" value="UniProtKB-EC"/>
</dbReference>
<dbReference type="PANTHER" id="PTHR24422">
    <property type="entry name" value="CHEMOTAXIS PROTEIN METHYLTRANSFERASE"/>
    <property type="match status" value="1"/>
</dbReference>
<dbReference type="Gene3D" id="1.10.155.10">
    <property type="entry name" value="Chemotaxis receptor methyltransferase CheR, N-terminal domain"/>
    <property type="match status" value="1"/>
</dbReference>
<dbReference type="Gene3D" id="3.40.50.180">
    <property type="entry name" value="Methylesterase CheB, C-terminal domain"/>
    <property type="match status" value="1"/>
</dbReference>
<dbReference type="AlphaFoldDB" id="A0A1I2FT72"/>
<keyword evidence="11" id="KW-0175">Coiled coil</keyword>
<feature type="domain" description="PAC" evidence="13">
    <location>
        <begin position="776"/>
        <end position="828"/>
    </location>
</feature>
<dbReference type="InterPro" id="IPR000700">
    <property type="entry name" value="PAS-assoc_C"/>
</dbReference>
<proteinExistence type="predicted"/>
<evidence type="ECO:0000256" key="1">
    <source>
        <dbReference type="ARBA" id="ARBA00000085"/>
    </source>
</evidence>
<evidence type="ECO:0000256" key="11">
    <source>
        <dbReference type="SAM" id="Coils"/>
    </source>
</evidence>
<feature type="coiled-coil region" evidence="11">
    <location>
        <begin position="641"/>
        <end position="700"/>
    </location>
</feature>
<feature type="domain" description="CheR-type methyltransferase" evidence="15">
    <location>
        <begin position="217"/>
        <end position="482"/>
    </location>
</feature>
<evidence type="ECO:0000256" key="8">
    <source>
        <dbReference type="ARBA" id="ARBA00022777"/>
    </source>
</evidence>
<dbReference type="InterPro" id="IPR000673">
    <property type="entry name" value="Sig_transdc_resp-reg_Me-estase"/>
</dbReference>
<dbReference type="GO" id="GO:0008983">
    <property type="term" value="F:protein-glutamate O-methyltransferase activity"/>
    <property type="evidence" value="ECO:0007669"/>
    <property type="project" value="UniProtKB-EC"/>
</dbReference>
<sequence>MDNQTATPEPETPISRDPSTPVIGIGASAGGLEALRAFLEPARLPTGMAYVIVQHLDPNHESMLADLLGRQTSLNVRQAEDGETVLPDHVYIIPPGHGLVIRNCKLALEPFVQPRGLRRPIDDFFMSLADDLGAMSACVILSGTGADGTLGLRAIKEHGGLALVQEPKSARYDGMPLSAVSTGMVDFVLAPENMLDRLRDYFGRAIDDKGSVVGDSEQIDAICRTLRKHVGNDFTGYKHTTLARRIQRRMQVLQLTDAGAYRKRVRDDANEAAALQRDLLINVTRFFRDPEYFEALRESVIVPLVERANPHQEIRVWVPGCSSGEEAYTLAMILNEEALRQNASLRINIFASDIDEQMLEIAREGRYLASSLMDIPEDLRERYTIQHGDHFRISPGVRDMVRFSSHSVIKDPPFSRLSLVCCRNLFIYFGDGLQSAVLPIFHYALQPKGFLFLGPSETIGRADDLFTPINHRARIFSRIDSTPRYPIQLPSISDRQLRGRRAETPAQRDQSTTRNLALERLAERYAMPGVVLDRNGNLIEIYGRLGRYFEFSAGSNHSASRAARPGLREVLLPLMRQACESRQRMIARDVVVRAEFGRQKINVVADPLADDTVLMVFRDVDGFEAEQDDDLMDLGPANGQVEMLEGELQHTRRQLRDKTEELETANEELKSSNEEMMSMNEELQSTNEELSTVNDESKEKVDQLSVANDDLKNFFESTQLPVVVLDNDLRLRSFTDAALEIFPFQRGDHGRPLNQVTSLLSSDAHLAAAARVIKDNSLERLPMSQSDGSRQWMLIVHPYLVRSGAQEGVTMVFTDITEMTSLQAELDQEREQLELAVQLAGIGIWEYQPELNRAVIDEGQAKLLGIPEAGGHPEALLYERVIEKDRENLRRSLEECIAEEKEVTVEFRVPRGPHERPRWLRTLARPIVGDGPTRILGVSFDVTADRYLAENRELMIGEMNHRVKNLFAVISAMVSTMSRKATSTKQLADDLRDNISSLGRAHALTNRPDINEGITLEDLLSAILKPFLTQFEIEISGPEVQLQQADVTPLALILHEWSTNAVKYGALSENAGNLHISWTGSREGGCELTWREVLTSAPDPATNTAGFGSHLLQIAARQLQAELDNALSGNIFQWTLKLSGREES</sequence>
<keyword evidence="10" id="KW-0145">Chemotaxis</keyword>
<dbReference type="InterPro" id="IPR036804">
    <property type="entry name" value="CheR_N_sf"/>
</dbReference>
<keyword evidence="10" id="KW-0378">Hydrolase</keyword>
<dbReference type="PANTHER" id="PTHR24422:SF27">
    <property type="entry name" value="PROTEIN-GLUTAMATE O-METHYLTRANSFERASE"/>
    <property type="match status" value="1"/>
</dbReference>
<evidence type="ECO:0000256" key="12">
    <source>
        <dbReference type="SAM" id="MobiDB-lite"/>
    </source>
</evidence>
<name>A0A1I2FT72_9RHOB</name>
<comment type="catalytic activity">
    <reaction evidence="2">
        <text>L-glutamyl-[protein] + S-adenosyl-L-methionine = [protein]-L-glutamate 5-O-methyl ester + S-adenosyl-L-homocysteine</text>
        <dbReference type="Rhea" id="RHEA:24452"/>
        <dbReference type="Rhea" id="RHEA-COMP:10208"/>
        <dbReference type="Rhea" id="RHEA-COMP:10311"/>
        <dbReference type="ChEBI" id="CHEBI:29973"/>
        <dbReference type="ChEBI" id="CHEBI:57856"/>
        <dbReference type="ChEBI" id="CHEBI:59789"/>
        <dbReference type="ChEBI" id="CHEBI:82795"/>
        <dbReference type="EC" id="2.1.1.80"/>
    </reaction>
</comment>
<keyword evidence="8" id="KW-0418">Kinase</keyword>
<dbReference type="EMBL" id="FOMW01000017">
    <property type="protein sequence ID" value="SFF07937.1"/>
    <property type="molecule type" value="Genomic_DNA"/>
</dbReference>
<dbReference type="STRING" id="74348.SAMN04488523_11729"/>
<evidence type="ECO:0000259" key="13">
    <source>
        <dbReference type="PROSITE" id="PS50113"/>
    </source>
</evidence>
<evidence type="ECO:0000259" key="15">
    <source>
        <dbReference type="PROSITE" id="PS50123"/>
    </source>
</evidence>
<protein>
    <submittedName>
        <fullName evidence="16">Two-component system, chemotaxis family, CheB/CheR fusion protein</fullName>
    </submittedName>
</protein>
<dbReference type="InterPro" id="IPR022641">
    <property type="entry name" value="CheR_N"/>
</dbReference>
<evidence type="ECO:0000256" key="7">
    <source>
        <dbReference type="ARBA" id="ARBA00022741"/>
    </source>
</evidence>
<dbReference type="GO" id="GO:0032259">
    <property type="term" value="P:methylation"/>
    <property type="evidence" value="ECO:0007669"/>
    <property type="project" value="UniProtKB-KW"/>
</dbReference>
<dbReference type="PROSITE" id="PS50113">
    <property type="entry name" value="PAC"/>
    <property type="match status" value="1"/>
</dbReference>
<evidence type="ECO:0000313" key="17">
    <source>
        <dbReference type="Proteomes" id="UP000198977"/>
    </source>
</evidence>
<keyword evidence="5" id="KW-0808">Transferase</keyword>
<dbReference type="SUPFAM" id="SSF52738">
    <property type="entry name" value="Methylesterase CheB, C-terminal domain"/>
    <property type="match status" value="1"/>
</dbReference>
<dbReference type="InterPro" id="IPR000780">
    <property type="entry name" value="CheR_MeTrfase"/>
</dbReference>
<dbReference type="RefSeq" id="WP_093925199.1">
    <property type="nucleotide sequence ID" value="NZ_FOMW01000017.1"/>
</dbReference>
<dbReference type="SUPFAM" id="SSF53335">
    <property type="entry name" value="S-adenosyl-L-methionine-dependent methyltransferases"/>
    <property type="match status" value="1"/>
</dbReference>
<dbReference type="InterPro" id="IPR011102">
    <property type="entry name" value="Sig_transdc_His_kinase_HWE"/>
</dbReference>
<feature type="active site" evidence="10">
    <location>
        <position position="147"/>
    </location>
</feature>
<dbReference type="CDD" id="cd16434">
    <property type="entry name" value="CheB-CheR_fusion"/>
    <property type="match status" value="1"/>
</dbReference>
<dbReference type="SMART" id="SM00138">
    <property type="entry name" value="MeTrc"/>
    <property type="match status" value="1"/>
</dbReference>
<feature type="domain" description="CheB-type methylesterase" evidence="14">
    <location>
        <begin position="18"/>
        <end position="189"/>
    </location>
</feature>
<keyword evidence="7" id="KW-0547">Nucleotide-binding</keyword>
<dbReference type="SUPFAM" id="SSF47757">
    <property type="entry name" value="Chemotaxis receptor methyltransferase CheR, N-terminal domain"/>
    <property type="match status" value="1"/>
</dbReference>
<dbReference type="GO" id="GO:0008984">
    <property type="term" value="F:protein-glutamate methylesterase activity"/>
    <property type="evidence" value="ECO:0007669"/>
    <property type="project" value="InterPro"/>
</dbReference>
<dbReference type="GO" id="GO:0005524">
    <property type="term" value="F:ATP binding"/>
    <property type="evidence" value="ECO:0007669"/>
    <property type="project" value="UniProtKB-KW"/>
</dbReference>
<feature type="region of interest" description="Disordered" evidence="12">
    <location>
        <begin position="1"/>
        <end position="21"/>
    </location>
</feature>
<evidence type="ECO:0000313" key="16">
    <source>
        <dbReference type="EMBL" id="SFF07937.1"/>
    </source>
</evidence>
<dbReference type="Gene3D" id="3.40.50.150">
    <property type="entry name" value="Vaccinia Virus protein VP39"/>
    <property type="match status" value="1"/>
</dbReference>
<feature type="active site" evidence="10">
    <location>
        <position position="55"/>
    </location>
</feature>
<evidence type="ECO:0000256" key="3">
    <source>
        <dbReference type="ARBA" id="ARBA00022553"/>
    </source>
</evidence>
<dbReference type="GO" id="GO:0006935">
    <property type="term" value="P:chemotaxis"/>
    <property type="evidence" value="ECO:0007669"/>
    <property type="project" value="UniProtKB-UniRule"/>
</dbReference>
<dbReference type="Gene3D" id="3.30.450.20">
    <property type="entry name" value="PAS domain"/>
    <property type="match status" value="2"/>
</dbReference>
<dbReference type="Pfam" id="PF03705">
    <property type="entry name" value="CheR_N"/>
    <property type="match status" value="1"/>
</dbReference>
<dbReference type="SMART" id="SM00911">
    <property type="entry name" value="HWE_HK"/>
    <property type="match status" value="1"/>
</dbReference>
<dbReference type="Proteomes" id="UP000198977">
    <property type="component" value="Unassembled WGS sequence"/>
</dbReference>
<dbReference type="PROSITE" id="PS50123">
    <property type="entry name" value="CHER"/>
    <property type="match status" value="1"/>
</dbReference>
<gene>
    <name evidence="16" type="ORF">SAMN04488523_11729</name>
</gene>
<keyword evidence="3" id="KW-0597">Phosphoprotein</keyword>
<keyword evidence="17" id="KW-1185">Reference proteome</keyword>
<evidence type="ECO:0000256" key="2">
    <source>
        <dbReference type="ARBA" id="ARBA00001541"/>
    </source>
</evidence>
<evidence type="ECO:0000256" key="9">
    <source>
        <dbReference type="ARBA" id="ARBA00022840"/>
    </source>
</evidence>
<keyword evidence="4" id="KW-0489">Methyltransferase</keyword>
<evidence type="ECO:0000256" key="6">
    <source>
        <dbReference type="ARBA" id="ARBA00022691"/>
    </source>
</evidence>
<dbReference type="InterPro" id="IPR036890">
    <property type="entry name" value="HATPase_C_sf"/>
</dbReference>
<evidence type="ECO:0000256" key="5">
    <source>
        <dbReference type="ARBA" id="ARBA00022679"/>
    </source>
</evidence>
<organism evidence="16 17">
    <name type="scientific">Sulfitobacter brevis</name>
    <dbReference type="NCBI Taxonomy" id="74348"/>
    <lineage>
        <taxon>Bacteria</taxon>
        <taxon>Pseudomonadati</taxon>
        <taxon>Pseudomonadota</taxon>
        <taxon>Alphaproteobacteria</taxon>
        <taxon>Rhodobacterales</taxon>
        <taxon>Roseobacteraceae</taxon>
        <taxon>Sulfitobacter</taxon>
    </lineage>
</organism>
<dbReference type="PROSITE" id="PS50122">
    <property type="entry name" value="CHEB"/>
    <property type="match status" value="1"/>
</dbReference>
<dbReference type="SUPFAM" id="SSF55785">
    <property type="entry name" value="PYP-like sensor domain (PAS domain)"/>
    <property type="match status" value="2"/>
</dbReference>
<dbReference type="GO" id="GO:0000156">
    <property type="term" value="F:phosphorelay response regulator activity"/>
    <property type="evidence" value="ECO:0007669"/>
    <property type="project" value="InterPro"/>
</dbReference>
<keyword evidence="9" id="KW-0067">ATP-binding</keyword>
<dbReference type="GO" id="GO:0005737">
    <property type="term" value="C:cytoplasm"/>
    <property type="evidence" value="ECO:0007669"/>
    <property type="project" value="InterPro"/>
</dbReference>
<dbReference type="InterPro" id="IPR029063">
    <property type="entry name" value="SAM-dependent_MTases_sf"/>
</dbReference>
<dbReference type="Pfam" id="PF01739">
    <property type="entry name" value="CheR"/>
    <property type="match status" value="1"/>
</dbReference>
<dbReference type="Pfam" id="PF01339">
    <property type="entry name" value="CheB_methylest"/>
    <property type="match status" value="1"/>
</dbReference>
<dbReference type="Gene3D" id="3.30.565.10">
    <property type="entry name" value="Histidine kinase-like ATPase, C-terminal domain"/>
    <property type="match status" value="1"/>
</dbReference>
<accession>A0A1I2FT72</accession>
<dbReference type="Pfam" id="PF13596">
    <property type="entry name" value="PAS_10"/>
    <property type="match status" value="1"/>
</dbReference>
<dbReference type="InterPro" id="IPR035909">
    <property type="entry name" value="CheB_C"/>
</dbReference>
<dbReference type="InterPro" id="IPR022642">
    <property type="entry name" value="CheR_C"/>
</dbReference>
<comment type="catalytic activity">
    <reaction evidence="1">
        <text>ATP + protein L-histidine = ADP + protein N-phospho-L-histidine.</text>
        <dbReference type="EC" id="2.7.13.3"/>
    </reaction>
</comment>
<dbReference type="PRINTS" id="PR00996">
    <property type="entry name" value="CHERMTFRASE"/>
</dbReference>
<dbReference type="InterPro" id="IPR050903">
    <property type="entry name" value="Bact_Chemotaxis_MeTrfase"/>
</dbReference>
<evidence type="ECO:0000259" key="14">
    <source>
        <dbReference type="PROSITE" id="PS50122"/>
    </source>
</evidence>
<keyword evidence="6" id="KW-0949">S-adenosyl-L-methionine</keyword>
<evidence type="ECO:0000256" key="4">
    <source>
        <dbReference type="ARBA" id="ARBA00022603"/>
    </source>
</evidence>